<feature type="region of interest" description="Disordered" evidence="2">
    <location>
        <begin position="529"/>
        <end position="548"/>
    </location>
</feature>
<dbReference type="RefSeq" id="XP_018995020.1">
    <property type="nucleotide sequence ID" value="XM_019136351.1"/>
</dbReference>
<dbReference type="AlphaFoldDB" id="A0A1E3HVW1"/>
<dbReference type="Proteomes" id="UP000094065">
    <property type="component" value="Unassembled WGS sequence"/>
</dbReference>
<evidence type="ECO:0000313" key="4">
    <source>
        <dbReference type="Proteomes" id="UP000094065"/>
    </source>
</evidence>
<protein>
    <submittedName>
        <fullName evidence="3">Uncharacterized protein</fullName>
    </submittedName>
</protein>
<feature type="coiled-coil region" evidence="1">
    <location>
        <begin position="466"/>
        <end position="502"/>
    </location>
</feature>
<gene>
    <name evidence="3" type="ORF">L202_02694</name>
</gene>
<accession>A0A1E3HVW1</accession>
<evidence type="ECO:0000313" key="3">
    <source>
        <dbReference type="EMBL" id="ODN80454.1"/>
    </source>
</evidence>
<reference evidence="3 4" key="1">
    <citation type="submission" date="2016-06" db="EMBL/GenBank/DDBJ databases">
        <title>Evolution of pathogenesis and genome organization in the Tremellales.</title>
        <authorList>
            <person name="Cuomo C."/>
            <person name="Litvintseva A."/>
            <person name="Heitman J."/>
            <person name="Chen Y."/>
            <person name="Sun S."/>
            <person name="Springer D."/>
            <person name="Dromer F."/>
            <person name="Young S."/>
            <person name="Zeng Q."/>
            <person name="Chapman S."/>
            <person name="Gujja S."/>
            <person name="Saif S."/>
            <person name="Birren B."/>
        </authorList>
    </citation>
    <scope>NUCLEOTIDE SEQUENCE [LARGE SCALE GENOMIC DNA]</scope>
    <source>
        <strain evidence="3 4">CBS 6039</strain>
    </source>
</reference>
<evidence type="ECO:0000256" key="2">
    <source>
        <dbReference type="SAM" id="MobiDB-lite"/>
    </source>
</evidence>
<dbReference type="OrthoDB" id="2638305at2759"/>
<name>A0A1E3HVW1_9TREE</name>
<proteinExistence type="predicted"/>
<sequence length="735" mass="82703">MKFIAGVLEYISVLERVHASQMDAKRPTKRPPPGFPQHGPLFTPPTHTNLWLHGKAFESQADTALLEPVLILHSLFCPMMGLNKCPAPNCTGSVKKKGWTHVRSLYGIFGNVKAIGEQMYCSQHKVFSPTAPGFWKGRKPWEMGKFPLFFEQAAMTCELFKLIAKFRPKSSVEAVLLPYLLIHLIHGLTIPPEMHIQSAQETKRDFYLLYQQQQQHQTSLPIGDIASFPSVDQSRLKVPSAGLVRHAYEIFGVQRLEESSRYMRSLGGLIVGVDLTMKVANKANVVGRHHSGAIESINPWGGGLLTRVNEDQELVFWEFLPTNSAVYLQAPLAEYAERLAALGIDFTRQGEVAVDKCCNFQSSITSELRDGEKGTPTVYRPVEEQVRRMDEMKERMMRNYVPLKVRTNLAINNQMNHIRAGCLQRRHPHLISNTSINKSWHKRINNTVRGMASSLPTVVFLALRDLRRSVQGFAAINRELEEAEAELQIIDDENDMEGIEEEESDKHGFNMMFLGTTINSEADQDINPYEQPVDGRTPRSRKCSQPYTDGPYYEDDSWCVARRTSFTPSQCFSNPPPSIFINIFPSFFSNVFPPIFINVHSSDIVLYQPSRPPRLINHRCDPSYNGGLLAPAAVGGNALAIIAGSSSLGTRRNGAAGLSRSEALYSASTVSSLQKEKRKGTEYFCILALRLMFRWDSAADLREWEEAARQYNNPNLELNPHHYITHYGQPPGDGP</sequence>
<comment type="caution">
    <text evidence="3">The sequence shown here is derived from an EMBL/GenBank/DDBJ whole genome shotgun (WGS) entry which is preliminary data.</text>
</comment>
<keyword evidence="4" id="KW-1185">Reference proteome</keyword>
<evidence type="ECO:0000256" key="1">
    <source>
        <dbReference type="SAM" id="Coils"/>
    </source>
</evidence>
<keyword evidence="1" id="KW-0175">Coiled coil</keyword>
<dbReference type="EMBL" id="AWGJ01000004">
    <property type="protein sequence ID" value="ODN80454.1"/>
    <property type="molecule type" value="Genomic_DNA"/>
</dbReference>
<dbReference type="GeneID" id="30154003"/>
<organism evidence="3 4">
    <name type="scientific">Cryptococcus amylolentus CBS 6039</name>
    <dbReference type="NCBI Taxonomy" id="1295533"/>
    <lineage>
        <taxon>Eukaryota</taxon>
        <taxon>Fungi</taxon>
        <taxon>Dikarya</taxon>
        <taxon>Basidiomycota</taxon>
        <taxon>Agaricomycotina</taxon>
        <taxon>Tremellomycetes</taxon>
        <taxon>Tremellales</taxon>
        <taxon>Cryptococcaceae</taxon>
        <taxon>Cryptococcus</taxon>
    </lineage>
</organism>
<feature type="region of interest" description="Disordered" evidence="2">
    <location>
        <begin position="21"/>
        <end position="40"/>
    </location>
</feature>